<reference evidence="3" key="1">
    <citation type="journal article" date="2020" name="Nature">
        <title>Giant virus diversity and host interactions through global metagenomics.</title>
        <authorList>
            <person name="Schulz F."/>
            <person name="Roux S."/>
            <person name="Paez-Espino D."/>
            <person name="Jungbluth S."/>
            <person name="Walsh D.A."/>
            <person name="Denef V.J."/>
            <person name="McMahon K.D."/>
            <person name="Konstantinidis K.T."/>
            <person name="Eloe-Fadrosh E.A."/>
            <person name="Kyrpides N.C."/>
            <person name="Woyke T."/>
        </authorList>
    </citation>
    <scope>NUCLEOTIDE SEQUENCE</scope>
    <source>
        <strain evidence="3">GVMAG-M-3300025652-16</strain>
    </source>
</reference>
<keyword evidence="2" id="KW-0472">Membrane</keyword>
<evidence type="ECO:0000256" key="1">
    <source>
        <dbReference type="SAM" id="MobiDB-lite"/>
    </source>
</evidence>
<protein>
    <submittedName>
        <fullName evidence="3">Uncharacterized protein</fullName>
    </submittedName>
</protein>
<keyword evidence="2" id="KW-1133">Transmembrane helix</keyword>
<accession>A0A6C0J0R3</accession>
<feature type="transmembrane region" description="Helical" evidence="2">
    <location>
        <begin position="26"/>
        <end position="48"/>
    </location>
</feature>
<dbReference type="EMBL" id="MN740292">
    <property type="protein sequence ID" value="QHT98265.1"/>
    <property type="molecule type" value="Genomic_DNA"/>
</dbReference>
<dbReference type="AlphaFoldDB" id="A0A6C0J0R3"/>
<keyword evidence="2" id="KW-0812">Transmembrane</keyword>
<proteinExistence type="predicted"/>
<organism evidence="3">
    <name type="scientific">viral metagenome</name>
    <dbReference type="NCBI Taxonomy" id="1070528"/>
    <lineage>
        <taxon>unclassified sequences</taxon>
        <taxon>metagenomes</taxon>
        <taxon>organismal metagenomes</taxon>
    </lineage>
</organism>
<feature type="region of interest" description="Disordered" evidence="1">
    <location>
        <begin position="60"/>
        <end position="95"/>
    </location>
</feature>
<sequence length="121" mass="12777">MDVANLNPMVAPVQAVQPVQSGGGGIFIYIIVVIMLLVSLIAAGYFFYKSQSQEVIDLSKYAGPSAGPSPGPSPGPPSYVGPSPGPSYNIPEDEDDSIVNVEPLDTDPMSTTENYMIFLPK</sequence>
<name>A0A6C0J0R3_9ZZZZ</name>
<evidence type="ECO:0000313" key="3">
    <source>
        <dbReference type="EMBL" id="QHT98265.1"/>
    </source>
</evidence>
<evidence type="ECO:0000256" key="2">
    <source>
        <dbReference type="SAM" id="Phobius"/>
    </source>
</evidence>
<feature type="compositionally biased region" description="Pro residues" evidence="1">
    <location>
        <begin position="67"/>
        <end position="85"/>
    </location>
</feature>